<proteinExistence type="predicted"/>
<keyword evidence="9" id="KW-1185">Reference proteome</keyword>
<keyword evidence="3" id="KW-1003">Cell membrane</keyword>
<feature type="transmembrane region" description="Helical" evidence="7">
    <location>
        <begin position="227"/>
        <end position="248"/>
    </location>
</feature>
<feature type="transmembrane region" description="Helical" evidence="7">
    <location>
        <begin position="260"/>
        <end position="280"/>
    </location>
</feature>
<evidence type="ECO:0000256" key="2">
    <source>
        <dbReference type="ARBA" id="ARBA00022448"/>
    </source>
</evidence>
<protein>
    <submittedName>
        <fullName evidence="8">AEC family transporter</fullName>
    </submittedName>
</protein>
<dbReference type="RefSeq" id="WP_310537129.1">
    <property type="nucleotide sequence ID" value="NZ_BAAAOC010000090.1"/>
</dbReference>
<dbReference type="PANTHER" id="PTHR36838:SF3">
    <property type="entry name" value="TRANSPORTER AUXIN EFFLUX CARRIER EC FAMILY"/>
    <property type="match status" value="1"/>
</dbReference>
<feature type="transmembrane region" description="Helical" evidence="7">
    <location>
        <begin position="292"/>
        <end position="312"/>
    </location>
</feature>
<reference evidence="9" key="1">
    <citation type="submission" date="2023-07" db="EMBL/GenBank/DDBJ databases">
        <title>Description of three actinobacteria isolated from air of manufacturing shop in a pharmaceutical factory.</title>
        <authorList>
            <person name="Zhang D.-F."/>
        </authorList>
    </citation>
    <scope>NUCLEOTIDE SEQUENCE [LARGE SCALE GENOMIC DNA]</scope>
    <source>
        <strain evidence="9">CCTCC AB 207010</strain>
    </source>
</reference>
<dbReference type="PANTHER" id="PTHR36838">
    <property type="entry name" value="AUXIN EFFLUX CARRIER FAMILY PROTEIN"/>
    <property type="match status" value="1"/>
</dbReference>
<dbReference type="EMBL" id="JAVKGT010000013">
    <property type="protein sequence ID" value="MDR5711749.1"/>
    <property type="molecule type" value="Genomic_DNA"/>
</dbReference>
<feature type="transmembrane region" description="Helical" evidence="7">
    <location>
        <begin position="64"/>
        <end position="87"/>
    </location>
</feature>
<dbReference type="Pfam" id="PF03547">
    <property type="entry name" value="Mem_trans"/>
    <property type="match status" value="1"/>
</dbReference>
<comment type="subcellular location">
    <subcellularLocation>
        <location evidence="1">Membrane</location>
        <topology evidence="1">Multi-pass membrane protein</topology>
    </subcellularLocation>
</comment>
<dbReference type="InterPro" id="IPR004776">
    <property type="entry name" value="Mem_transp_PIN-like"/>
</dbReference>
<evidence type="ECO:0000256" key="4">
    <source>
        <dbReference type="ARBA" id="ARBA00022692"/>
    </source>
</evidence>
<evidence type="ECO:0000256" key="7">
    <source>
        <dbReference type="SAM" id="Phobius"/>
    </source>
</evidence>
<evidence type="ECO:0000256" key="6">
    <source>
        <dbReference type="ARBA" id="ARBA00023136"/>
    </source>
</evidence>
<keyword evidence="4 7" id="KW-0812">Transmembrane</keyword>
<evidence type="ECO:0000313" key="8">
    <source>
        <dbReference type="EMBL" id="MDR5711749.1"/>
    </source>
</evidence>
<name>A0ABU1FSY0_9MICC</name>
<keyword evidence="2" id="KW-0813">Transport</keyword>
<evidence type="ECO:0000256" key="5">
    <source>
        <dbReference type="ARBA" id="ARBA00022989"/>
    </source>
</evidence>
<feature type="transmembrane region" description="Helical" evidence="7">
    <location>
        <begin position="39"/>
        <end position="58"/>
    </location>
</feature>
<comment type="caution">
    <text evidence="8">The sequence shown here is derived from an EMBL/GenBank/DDBJ whole genome shotgun (WGS) entry which is preliminary data.</text>
</comment>
<feature type="transmembrane region" description="Helical" evidence="7">
    <location>
        <begin position="6"/>
        <end position="27"/>
    </location>
</feature>
<evidence type="ECO:0000313" key="9">
    <source>
        <dbReference type="Proteomes" id="UP001260872"/>
    </source>
</evidence>
<evidence type="ECO:0000256" key="3">
    <source>
        <dbReference type="ARBA" id="ARBA00022475"/>
    </source>
</evidence>
<gene>
    <name evidence="8" type="ORF">RH857_06325</name>
</gene>
<dbReference type="Proteomes" id="UP001260872">
    <property type="component" value="Unassembled WGS sequence"/>
</dbReference>
<keyword evidence="5 7" id="KW-1133">Transmembrane helix</keyword>
<feature type="transmembrane region" description="Helical" evidence="7">
    <location>
        <begin position="124"/>
        <end position="146"/>
    </location>
</feature>
<sequence>MEGILLGFSIVAVLIAVGALIAAVSPVVSERIRAGLTPLVYYLTNPCLMVVLVSQTDVRSVAGIYAPIALTVALLTGALFAVFGVLTHRRAGEVAVGSMASSYVNAGNIGVPVALYVVGSTAPVVAVLLAQLLVLAPLYLTIFGVISRRAGASDKGSSGAAGILASLFNPTTVGVLIGGLLSLTGRTLPAPLWEPLRMVGEASIPLMLMIFGMALWKERPFTVRNRLPDTIAGLVCKSALMPCIAWFLAGPVWGLNGTELLGVIAMAALPTAQNVYLFGAQHKMPLTVTKDIIFASSFLSLPVTLAASWLLAMG</sequence>
<keyword evidence="6 7" id="KW-0472">Membrane</keyword>
<evidence type="ECO:0000256" key="1">
    <source>
        <dbReference type="ARBA" id="ARBA00004141"/>
    </source>
</evidence>
<accession>A0ABU1FSY0</accession>
<feature type="transmembrane region" description="Helical" evidence="7">
    <location>
        <begin position="195"/>
        <end position="215"/>
    </location>
</feature>
<feature type="transmembrane region" description="Helical" evidence="7">
    <location>
        <begin position="158"/>
        <end position="183"/>
    </location>
</feature>
<organism evidence="8 9">
    <name type="scientific">Nesterenkonia flava</name>
    <dbReference type="NCBI Taxonomy" id="469799"/>
    <lineage>
        <taxon>Bacteria</taxon>
        <taxon>Bacillati</taxon>
        <taxon>Actinomycetota</taxon>
        <taxon>Actinomycetes</taxon>
        <taxon>Micrococcales</taxon>
        <taxon>Micrococcaceae</taxon>
        <taxon>Nesterenkonia</taxon>
    </lineage>
</organism>